<dbReference type="EC" id="2.1.1.-" evidence="4"/>
<dbReference type="InterPro" id="IPR041698">
    <property type="entry name" value="Methyltransf_25"/>
</dbReference>
<dbReference type="PANTHER" id="PTHR43861:SF1">
    <property type="entry name" value="TRANS-ACONITATE 2-METHYLTRANSFERASE"/>
    <property type="match status" value="1"/>
</dbReference>
<evidence type="ECO:0000313" key="4">
    <source>
        <dbReference type="EMBL" id="MFC3995235.1"/>
    </source>
</evidence>
<evidence type="ECO:0000256" key="1">
    <source>
        <dbReference type="ARBA" id="ARBA00022603"/>
    </source>
</evidence>
<dbReference type="GO" id="GO:0032259">
    <property type="term" value="P:methylation"/>
    <property type="evidence" value="ECO:0007669"/>
    <property type="project" value="UniProtKB-KW"/>
</dbReference>
<organism evidence="4 5">
    <name type="scientific">Nocardiopsis sediminis</name>
    <dbReference type="NCBI Taxonomy" id="1778267"/>
    <lineage>
        <taxon>Bacteria</taxon>
        <taxon>Bacillati</taxon>
        <taxon>Actinomycetota</taxon>
        <taxon>Actinomycetes</taxon>
        <taxon>Streptosporangiales</taxon>
        <taxon>Nocardiopsidaceae</taxon>
        <taxon>Nocardiopsis</taxon>
    </lineage>
</organism>
<comment type="caution">
    <text evidence="4">The sequence shown here is derived from an EMBL/GenBank/DDBJ whole genome shotgun (WGS) entry which is preliminary data.</text>
</comment>
<keyword evidence="1 4" id="KW-0489">Methyltransferase</keyword>
<protein>
    <submittedName>
        <fullName evidence="4">Class I SAM-dependent methyltransferase</fullName>
        <ecNumber evidence="4">2.1.1.-</ecNumber>
    </submittedName>
</protein>
<dbReference type="SUPFAM" id="SSF53335">
    <property type="entry name" value="S-adenosyl-L-methionine-dependent methyltransferases"/>
    <property type="match status" value="1"/>
</dbReference>
<reference evidence="5" key="1">
    <citation type="journal article" date="2019" name="Int. J. Syst. Evol. Microbiol.">
        <title>The Global Catalogue of Microorganisms (GCM) 10K type strain sequencing project: providing services to taxonomists for standard genome sequencing and annotation.</title>
        <authorList>
            <consortium name="The Broad Institute Genomics Platform"/>
            <consortium name="The Broad Institute Genome Sequencing Center for Infectious Disease"/>
            <person name="Wu L."/>
            <person name="Ma J."/>
        </authorList>
    </citation>
    <scope>NUCLEOTIDE SEQUENCE [LARGE SCALE GENOMIC DNA]</scope>
    <source>
        <strain evidence="5">TBRC 1826</strain>
    </source>
</reference>
<evidence type="ECO:0000256" key="2">
    <source>
        <dbReference type="ARBA" id="ARBA00022679"/>
    </source>
</evidence>
<accession>A0ABV8FKR4</accession>
<dbReference type="Pfam" id="PF13649">
    <property type="entry name" value="Methyltransf_25"/>
    <property type="match status" value="1"/>
</dbReference>
<keyword evidence="2 4" id="KW-0808">Transferase</keyword>
<evidence type="ECO:0000313" key="5">
    <source>
        <dbReference type="Proteomes" id="UP001595847"/>
    </source>
</evidence>
<sequence length="286" mass="30872">MRVLFEEVAPDYDRSGTEFFAPVGERLVSLTDVGPGDAVLDVGSGRGAALFPAARAAGLRGSVTGIDLSESMVASLRQDARDSGLGRIDAAVMDAQAPRFPPESFDVLTGSMSVHLFPDVAAAFRSYFRLLRPGGRLGLSAPVSVDHPRPEVFGLRSIARMVSAYGSGSGAYPYSEAFGGAEQARSDLLAAGFTSVNVVEEPAFISSGSTDQLLRWTRTHGMRLLWEQVPAAEHRRVQQEIATEARSRSEHPDRVVLRVPVMYIIARRPGTRPLRLDRHDGDGRAP</sequence>
<dbReference type="Proteomes" id="UP001595847">
    <property type="component" value="Unassembled WGS sequence"/>
</dbReference>
<dbReference type="EMBL" id="JBHSBH010000004">
    <property type="protein sequence ID" value="MFC3995235.1"/>
    <property type="molecule type" value="Genomic_DNA"/>
</dbReference>
<dbReference type="GO" id="GO:0008168">
    <property type="term" value="F:methyltransferase activity"/>
    <property type="evidence" value="ECO:0007669"/>
    <property type="project" value="UniProtKB-KW"/>
</dbReference>
<dbReference type="InterPro" id="IPR029063">
    <property type="entry name" value="SAM-dependent_MTases_sf"/>
</dbReference>
<dbReference type="RefSeq" id="WP_378530176.1">
    <property type="nucleotide sequence ID" value="NZ_JBHSBH010000004.1"/>
</dbReference>
<feature type="domain" description="Methyltransferase" evidence="3">
    <location>
        <begin position="39"/>
        <end position="135"/>
    </location>
</feature>
<gene>
    <name evidence="4" type="ORF">ACFOVU_04890</name>
</gene>
<dbReference type="CDD" id="cd02440">
    <property type="entry name" value="AdoMet_MTases"/>
    <property type="match status" value="1"/>
</dbReference>
<name>A0ABV8FKR4_9ACTN</name>
<dbReference type="Gene3D" id="3.40.50.150">
    <property type="entry name" value="Vaccinia Virus protein VP39"/>
    <property type="match status" value="1"/>
</dbReference>
<evidence type="ECO:0000259" key="3">
    <source>
        <dbReference type="Pfam" id="PF13649"/>
    </source>
</evidence>
<proteinExistence type="predicted"/>
<dbReference type="PANTHER" id="PTHR43861">
    <property type="entry name" value="TRANS-ACONITATE 2-METHYLTRANSFERASE-RELATED"/>
    <property type="match status" value="1"/>
</dbReference>
<keyword evidence="5" id="KW-1185">Reference proteome</keyword>